<dbReference type="InterPro" id="IPR012910">
    <property type="entry name" value="Plug_dom"/>
</dbReference>
<dbReference type="InterPro" id="IPR039426">
    <property type="entry name" value="TonB-dep_rcpt-like"/>
</dbReference>
<proteinExistence type="inferred from homology"/>
<dbReference type="AlphaFoldDB" id="A0A4D7JLW5"/>
<dbReference type="InterPro" id="IPR041700">
    <property type="entry name" value="OMP_b-brl_3"/>
</dbReference>
<dbReference type="EMBL" id="CP028923">
    <property type="protein sequence ID" value="QCK16839.1"/>
    <property type="molecule type" value="Genomic_DNA"/>
</dbReference>
<keyword evidence="10" id="KW-0675">Receptor</keyword>
<evidence type="ECO:0000256" key="5">
    <source>
        <dbReference type="ARBA" id="ARBA00023136"/>
    </source>
</evidence>
<evidence type="ECO:0000256" key="1">
    <source>
        <dbReference type="ARBA" id="ARBA00004571"/>
    </source>
</evidence>
<comment type="subcellular location">
    <subcellularLocation>
        <location evidence="1 7">Cell outer membrane</location>
        <topology evidence="1 7">Multi-pass membrane protein</topology>
    </subcellularLocation>
</comment>
<feature type="domain" description="Outer membrane protein beta-barrel" evidence="9">
    <location>
        <begin position="374"/>
        <end position="774"/>
    </location>
</feature>
<sequence>MRYFTIVFTFLIISSSHLLFSQEGELKGIIIEENSGEVLPFAQVAIYKDIRKSPFTGATTNERGRFNIKLEEGSYDILISFVGYDDKILKDVEVPSQGLDLGKISIVQTTKEMDAVVVEGSKINRPIKSTIEGIEVRPDQTLTNLGGSLLDVLRNTPSVRVSSDGSISLRGSSSTNILLDGRNSALTSDLEQIPASAIKSIEIVTNPNAKYDAAAAGGVINIKLKQGEDLGTTGRIEGTIGTRMRTNTNINISHKKDNYTVYGGYSYRSWPRVGSSWTERITYSDNRYLYQDNTDERKDREHTFNIGGDYVFSGKHKLSYEGAFNKEFENDYERRRTRLEELDDGTLINAYTRDNNESEDNFSMDNAIIYEYLFDDSTKSFRALASSSFRDQLEEQDIDVFNGTTDPEVGPNAFERSINDEFRRTSVIQADYQQSLWNGKFEAGYKSTFRSFDNDYRYEIYDNAEQEWINQEDITNRFLYEDQIHAAYFIYGNSIKKVDYSFGVRGEGTIVDTRLFTTGETNGQRYFNLFPSARLAYHLNKNNTFKITYSRRIDRPGGWRLNPFPDVSDSLNVRVGNPNLQPEYINSFELGYMFDNGKINVTANGFYRYVDGQVDWIVEVVDGISYRGPRNLVSSQTYGFEIINTTNVLEWWSLNMSYSLFQSEVDGTNIDEGFTNSGLAWYAKFTSDFRLPLDINIQLTGNYESPEIEAQGRDLARYYMDATVQRKFGDFNVSLTMRDVFDTRQFAGENIGPDFEQRFERKRETQIFLLTVGYNFDFQ</sequence>
<reference evidence="10 11" key="1">
    <citation type="submission" date="2018-04" db="EMBL/GenBank/DDBJ databases">
        <title>Complete genome uncultured novel isolate.</title>
        <authorList>
            <person name="Merlino G."/>
        </authorList>
    </citation>
    <scope>NUCLEOTIDE SEQUENCE [LARGE SCALE GENOMIC DNA]</scope>
    <source>
        <strain evidence="11">R1DC9</strain>
    </source>
</reference>
<evidence type="ECO:0000256" key="3">
    <source>
        <dbReference type="ARBA" id="ARBA00022452"/>
    </source>
</evidence>
<keyword evidence="4 7" id="KW-0812">Transmembrane</keyword>
<keyword evidence="5 7" id="KW-0472">Membrane</keyword>
<dbReference type="RefSeq" id="WP_137092431.1">
    <property type="nucleotide sequence ID" value="NZ_CP028923.1"/>
</dbReference>
<accession>A0A4D7JLW5</accession>
<organism evidence="10 11">
    <name type="scientific">Mangrovivirga cuniculi</name>
    <dbReference type="NCBI Taxonomy" id="2715131"/>
    <lineage>
        <taxon>Bacteria</taxon>
        <taxon>Pseudomonadati</taxon>
        <taxon>Bacteroidota</taxon>
        <taxon>Cytophagia</taxon>
        <taxon>Cytophagales</taxon>
        <taxon>Mangrovivirgaceae</taxon>
        <taxon>Mangrovivirga</taxon>
    </lineage>
</organism>
<dbReference type="PROSITE" id="PS52016">
    <property type="entry name" value="TONB_DEPENDENT_REC_3"/>
    <property type="match status" value="1"/>
</dbReference>
<dbReference type="SUPFAM" id="SSF56935">
    <property type="entry name" value="Porins"/>
    <property type="match status" value="1"/>
</dbReference>
<dbReference type="Pfam" id="PF14905">
    <property type="entry name" value="OMP_b-brl_3"/>
    <property type="match status" value="1"/>
</dbReference>
<keyword evidence="11" id="KW-1185">Reference proteome</keyword>
<gene>
    <name evidence="10" type="ORF">DCC35_19915</name>
</gene>
<dbReference type="OrthoDB" id="972646at2"/>
<keyword evidence="6 7" id="KW-0998">Cell outer membrane</keyword>
<comment type="similarity">
    <text evidence="7">Belongs to the TonB-dependent receptor family.</text>
</comment>
<dbReference type="PANTHER" id="PTHR40980">
    <property type="entry name" value="PLUG DOMAIN-CONTAINING PROTEIN"/>
    <property type="match status" value="1"/>
</dbReference>
<dbReference type="SUPFAM" id="SSF49464">
    <property type="entry name" value="Carboxypeptidase regulatory domain-like"/>
    <property type="match status" value="1"/>
</dbReference>
<evidence type="ECO:0000313" key="11">
    <source>
        <dbReference type="Proteomes" id="UP000298616"/>
    </source>
</evidence>
<protein>
    <submittedName>
        <fullName evidence="10">TonB-dependent receptor</fullName>
    </submittedName>
</protein>
<evidence type="ECO:0000259" key="9">
    <source>
        <dbReference type="Pfam" id="PF14905"/>
    </source>
</evidence>
<evidence type="ECO:0000259" key="8">
    <source>
        <dbReference type="Pfam" id="PF07715"/>
    </source>
</evidence>
<dbReference type="Gene3D" id="2.60.40.1120">
    <property type="entry name" value="Carboxypeptidase-like, regulatory domain"/>
    <property type="match status" value="1"/>
</dbReference>
<keyword evidence="3 7" id="KW-1134">Transmembrane beta strand</keyword>
<dbReference type="Pfam" id="PF07715">
    <property type="entry name" value="Plug"/>
    <property type="match status" value="1"/>
</dbReference>
<name>A0A4D7JLW5_9BACT</name>
<feature type="domain" description="TonB-dependent receptor plug" evidence="8">
    <location>
        <begin position="140"/>
        <end position="219"/>
    </location>
</feature>
<dbReference type="PANTHER" id="PTHR40980:SF4">
    <property type="entry name" value="TONB-DEPENDENT RECEPTOR-LIKE BETA-BARREL DOMAIN-CONTAINING PROTEIN"/>
    <property type="match status" value="1"/>
</dbReference>
<dbReference type="Gene3D" id="2.170.130.10">
    <property type="entry name" value="TonB-dependent receptor, plug domain"/>
    <property type="match status" value="1"/>
</dbReference>
<dbReference type="Proteomes" id="UP000298616">
    <property type="component" value="Chromosome"/>
</dbReference>
<evidence type="ECO:0000256" key="2">
    <source>
        <dbReference type="ARBA" id="ARBA00022448"/>
    </source>
</evidence>
<dbReference type="GO" id="GO:0009279">
    <property type="term" value="C:cell outer membrane"/>
    <property type="evidence" value="ECO:0007669"/>
    <property type="project" value="UniProtKB-SubCell"/>
</dbReference>
<dbReference type="KEGG" id="fpf:DCC35_19915"/>
<dbReference type="InterPro" id="IPR008969">
    <property type="entry name" value="CarboxyPept-like_regulatory"/>
</dbReference>
<dbReference type="Pfam" id="PF13715">
    <property type="entry name" value="CarbopepD_reg_2"/>
    <property type="match status" value="1"/>
</dbReference>
<keyword evidence="2 7" id="KW-0813">Transport</keyword>
<evidence type="ECO:0000256" key="7">
    <source>
        <dbReference type="PROSITE-ProRule" id="PRU01360"/>
    </source>
</evidence>
<evidence type="ECO:0000256" key="4">
    <source>
        <dbReference type="ARBA" id="ARBA00022692"/>
    </source>
</evidence>
<dbReference type="Gene3D" id="2.40.170.20">
    <property type="entry name" value="TonB-dependent receptor, beta-barrel domain"/>
    <property type="match status" value="1"/>
</dbReference>
<evidence type="ECO:0000313" key="10">
    <source>
        <dbReference type="EMBL" id="QCK16839.1"/>
    </source>
</evidence>
<evidence type="ECO:0000256" key="6">
    <source>
        <dbReference type="ARBA" id="ARBA00023237"/>
    </source>
</evidence>
<dbReference type="InterPro" id="IPR037066">
    <property type="entry name" value="Plug_dom_sf"/>
</dbReference>
<dbReference type="InterPro" id="IPR036942">
    <property type="entry name" value="Beta-barrel_TonB_sf"/>
</dbReference>